<evidence type="ECO:0000256" key="3">
    <source>
        <dbReference type="ARBA" id="ARBA00005493"/>
    </source>
</evidence>
<dbReference type="Gene3D" id="1.10.10.920">
    <property type="match status" value="1"/>
</dbReference>
<keyword evidence="11 15" id="KW-0411">Iron-sulfur</keyword>
<protein>
    <recommendedName>
        <fullName evidence="15">Coproporphyrinogen-III oxidase</fullName>
        <ecNumber evidence="15">1.3.98.3</ecNumber>
    </recommendedName>
</protein>
<evidence type="ECO:0000256" key="14">
    <source>
        <dbReference type="ARBA" id="ARBA00048321"/>
    </source>
</evidence>
<keyword evidence="12 15" id="KW-0627">Porphyrin biosynthesis</keyword>
<evidence type="ECO:0000256" key="11">
    <source>
        <dbReference type="ARBA" id="ARBA00023014"/>
    </source>
</evidence>
<keyword evidence="5 15" id="KW-0004">4Fe-4S</keyword>
<gene>
    <name evidence="17" type="primary">hemN</name>
    <name evidence="17" type="ORF">JJB79_15310</name>
</gene>
<evidence type="ECO:0000256" key="7">
    <source>
        <dbReference type="ARBA" id="ARBA00022691"/>
    </source>
</evidence>
<dbReference type="NCBIfam" id="TIGR00538">
    <property type="entry name" value="hemN"/>
    <property type="match status" value="1"/>
</dbReference>
<dbReference type="GO" id="GO:0051989">
    <property type="term" value="F:coproporphyrinogen dehydrogenase activity"/>
    <property type="evidence" value="ECO:0007669"/>
    <property type="project" value="UniProtKB-EC"/>
</dbReference>
<dbReference type="PROSITE" id="PS51918">
    <property type="entry name" value="RADICAL_SAM"/>
    <property type="match status" value="1"/>
</dbReference>
<dbReference type="Proteomes" id="UP000809137">
    <property type="component" value="Unassembled WGS sequence"/>
</dbReference>
<dbReference type="PANTHER" id="PTHR13932">
    <property type="entry name" value="COPROPORPHYRINIGEN III OXIDASE"/>
    <property type="match status" value="1"/>
</dbReference>
<keyword evidence="8 15" id="KW-0479">Metal-binding</keyword>
<dbReference type="InterPro" id="IPR034505">
    <property type="entry name" value="Coproporphyrinogen-III_oxidase"/>
</dbReference>
<comment type="subcellular location">
    <subcellularLocation>
        <location evidence="1 15">Cytoplasm</location>
    </subcellularLocation>
</comment>
<evidence type="ECO:0000256" key="1">
    <source>
        <dbReference type="ARBA" id="ARBA00004496"/>
    </source>
</evidence>
<evidence type="ECO:0000256" key="10">
    <source>
        <dbReference type="ARBA" id="ARBA00023004"/>
    </source>
</evidence>
<dbReference type="Pfam" id="PF06969">
    <property type="entry name" value="HemN_C"/>
    <property type="match status" value="1"/>
</dbReference>
<comment type="function">
    <text evidence="13">Involved in the heme biosynthesis. Catalyzes the anaerobic oxidative decarboxylation of propionate groups of rings A and B of coproporphyrinogen III to yield the vinyl groups in protoporphyrinogen IX.</text>
</comment>
<organism evidence="17 18">
    <name type="scientific">Pantoea eucrina</name>
    <dbReference type="NCBI Taxonomy" id="472693"/>
    <lineage>
        <taxon>Bacteria</taxon>
        <taxon>Pseudomonadati</taxon>
        <taxon>Pseudomonadota</taxon>
        <taxon>Gammaproteobacteria</taxon>
        <taxon>Enterobacterales</taxon>
        <taxon>Erwiniaceae</taxon>
        <taxon>Pantoea</taxon>
    </lineage>
</organism>
<dbReference type="Pfam" id="PF04055">
    <property type="entry name" value="Radical_SAM"/>
    <property type="match status" value="1"/>
</dbReference>
<proteinExistence type="inferred from homology"/>
<evidence type="ECO:0000256" key="13">
    <source>
        <dbReference type="ARBA" id="ARBA00024295"/>
    </source>
</evidence>
<comment type="catalytic activity">
    <reaction evidence="14 15">
        <text>coproporphyrinogen III + 2 S-adenosyl-L-methionine = protoporphyrinogen IX + 2 5'-deoxyadenosine + 2 L-methionine + 2 CO2</text>
        <dbReference type="Rhea" id="RHEA:15425"/>
        <dbReference type="ChEBI" id="CHEBI:16526"/>
        <dbReference type="ChEBI" id="CHEBI:17319"/>
        <dbReference type="ChEBI" id="CHEBI:57307"/>
        <dbReference type="ChEBI" id="CHEBI:57309"/>
        <dbReference type="ChEBI" id="CHEBI:57844"/>
        <dbReference type="ChEBI" id="CHEBI:59789"/>
        <dbReference type="EC" id="1.3.98.3"/>
    </reaction>
</comment>
<dbReference type="SUPFAM" id="SSF102114">
    <property type="entry name" value="Radical SAM enzymes"/>
    <property type="match status" value="1"/>
</dbReference>
<evidence type="ECO:0000256" key="9">
    <source>
        <dbReference type="ARBA" id="ARBA00023002"/>
    </source>
</evidence>
<dbReference type="InterPro" id="IPR007197">
    <property type="entry name" value="rSAM"/>
</dbReference>
<keyword evidence="18" id="KW-1185">Reference proteome</keyword>
<keyword evidence="9 15" id="KW-0560">Oxidoreductase</keyword>
<comment type="similarity">
    <text evidence="3 15">Belongs to the anaerobic coproporphyrinogen-III oxidase family.</text>
</comment>
<dbReference type="SFLD" id="SFLDG01065">
    <property type="entry name" value="anaerobic_coproporphyrinogen-I"/>
    <property type="match status" value="1"/>
</dbReference>
<name>A0ABS1Z8K1_9GAMM</name>
<dbReference type="InterPro" id="IPR023404">
    <property type="entry name" value="rSAM_horseshoe"/>
</dbReference>
<dbReference type="SMART" id="SM00729">
    <property type="entry name" value="Elp3"/>
    <property type="match status" value="1"/>
</dbReference>
<dbReference type="InterPro" id="IPR010723">
    <property type="entry name" value="HemN_C"/>
</dbReference>
<comment type="subunit">
    <text evidence="4">Monomer.</text>
</comment>
<dbReference type="RefSeq" id="WP_039381347.1">
    <property type="nucleotide sequence ID" value="NZ_CP083448.1"/>
</dbReference>
<dbReference type="PANTHER" id="PTHR13932:SF6">
    <property type="entry name" value="OXYGEN-INDEPENDENT COPROPORPHYRINOGEN III OXIDASE"/>
    <property type="match status" value="1"/>
</dbReference>
<feature type="domain" description="Radical SAM core" evidence="16">
    <location>
        <begin position="47"/>
        <end position="283"/>
    </location>
</feature>
<keyword evidence="7 15" id="KW-0949">S-adenosyl-L-methionine</keyword>
<evidence type="ECO:0000313" key="18">
    <source>
        <dbReference type="Proteomes" id="UP000809137"/>
    </source>
</evidence>
<dbReference type="SFLD" id="SFLDS00029">
    <property type="entry name" value="Radical_SAM"/>
    <property type="match status" value="1"/>
</dbReference>
<evidence type="ECO:0000256" key="12">
    <source>
        <dbReference type="ARBA" id="ARBA00023244"/>
    </source>
</evidence>
<dbReference type="Gene3D" id="3.80.30.20">
    <property type="entry name" value="tm_1862 like domain"/>
    <property type="match status" value="1"/>
</dbReference>
<dbReference type="SFLD" id="SFLDF00277">
    <property type="entry name" value="oxygen-independent_coproporphy"/>
    <property type="match status" value="1"/>
</dbReference>
<evidence type="ECO:0000256" key="5">
    <source>
        <dbReference type="ARBA" id="ARBA00022485"/>
    </source>
</evidence>
<dbReference type="EMBL" id="JAFCXS010000013">
    <property type="protein sequence ID" value="MBM0748765.1"/>
    <property type="molecule type" value="Genomic_DNA"/>
</dbReference>
<comment type="caution">
    <text evidence="17">The sequence shown here is derived from an EMBL/GenBank/DDBJ whole genome shotgun (WGS) entry which is preliminary data.</text>
</comment>
<comment type="cofactor">
    <cofactor evidence="15">
        <name>[4Fe-4S] cluster</name>
        <dbReference type="ChEBI" id="CHEBI:49883"/>
    </cofactor>
    <text evidence="15">Binds 1 [4Fe-4S] cluster. The cluster is coordinated with 3 cysteines and an exchangeable S-adenosyl-L-methionine.</text>
</comment>
<keyword evidence="10 15" id="KW-0408">Iron</keyword>
<dbReference type="InterPro" id="IPR004558">
    <property type="entry name" value="Coprogen_oxidase_HemN"/>
</dbReference>
<dbReference type="PIRSF" id="PIRSF000167">
    <property type="entry name" value="HemN"/>
    <property type="match status" value="1"/>
</dbReference>
<dbReference type="InterPro" id="IPR006638">
    <property type="entry name" value="Elp3/MiaA/NifB-like_rSAM"/>
</dbReference>
<evidence type="ECO:0000256" key="2">
    <source>
        <dbReference type="ARBA" id="ARBA00004785"/>
    </source>
</evidence>
<dbReference type="EC" id="1.3.98.3" evidence="15"/>
<evidence type="ECO:0000256" key="8">
    <source>
        <dbReference type="ARBA" id="ARBA00022723"/>
    </source>
</evidence>
<evidence type="ECO:0000256" key="6">
    <source>
        <dbReference type="ARBA" id="ARBA00022490"/>
    </source>
</evidence>
<dbReference type="InterPro" id="IPR058240">
    <property type="entry name" value="rSAM_sf"/>
</dbReference>
<evidence type="ECO:0000259" key="16">
    <source>
        <dbReference type="PROSITE" id="PS51918"/>
    </source>
</evidence>
<dbReference type="GeneID" id="84692912"/>
<sequence length="457" mass="51783">MTAQQIEWDQQLVEKYSGSGPRYTSYPTAPEFSETFRAADFEQAATRYPHRPLSLYVHIPFCHKLCYFCGCNKIVTRQRQKADRYLNALAQEIACRAPLFAGRRVTQLHWGGGTPTFLDGAQISRLMALLRHHFAITDDAEMSIEIDPREIAPATIDHLRTEGFNRLSIGIQDFDRAVQARINRIQDEAAIGALVKRAREQGFRSVSFDLIYGLPLQSAERFALTLQRVIALAPDRLSLFSYAHMPALFAAQRKIKAADLPDGAQKLLILQQSIATLTAAGYRFIGMDHFARPDDDLAIAQRSGLLHRNFQGYTTHGESDLLGLGVSAISMLGDSYAQNRKALNEWYAGVEQQGSALWRGLTLTEDDRLRREVIKQLICNFTLDFAAVEAQWPIVFEDYFADDLAQLAPLVAEGLVCYERRRITATGRGRLLIRSVCMCFDRYLRQKSRQQHYSRII</sequence>
<evidence type="ECO:0000313" key="17">
    <source>
        <dbReference type="EMBL" id="MBM0748765.1"/>
    </source>
</evidence>
<keyword evidence="6 15" id="KW-0963">Cytoplasm</keyword>
<comment type="pathway">
    <text evidence="2 15">Porphyrin-containing compound metabolism; protoporphyrin-IX biosynthesis; protoporphyrinogen-IX from coproporphyrinogen-III (AdoMet route): step 1/1.</text>
</comment>
<dbReference type="CDD" id="cd01335">
    <property type="entry name" value="Radical_SAM"/>
    <property type="match status" value="1"/>
</dbReference>
<evidence type="ECO:0000256" key="4">
    <source>
        <dbReference type="ARBA" id="ARBA00011245"/>
    </source>
</evidence>
<evidence type="ECO:0000256" key="15">
    <source>
        <dbReference type="PIRNR" id="PIRNR000167"/>
    </source>
</evidence>
<reference evidence="17 18" key="1">
    <citation type="submission" date="2021-01" db="EMBL/GenBank/DDBJ databases">
        <title>Complete genome sequence of Pantoea eucrina OB49, a heavy metal tolerant bacterium with PGPR potential isolated from wheat in Algeria.</title>
        <authorList>
            <person name="Lekired A."/>
            <person name="Ouzari I.H."/>
        </authorList>
    </citation>
    <scope>NUCLEOTIDE SEQUENCE [LARGE SCALE GENOMIC DNA]</scope>
    <source>
        <strain evidence="17 18">OB49</strain>
    </source>
</reference>
<accession>A0ABS1Z8K1</accession>